<feature type="region of interest" description="Disordered" evidence="4">
    <location>
        <begin position="371"/>
        <end position="409"/>
    </location>
</feature>
<dbReference type="GO" id="GO:0010468">
    <property type="term" value="P:regulation of gene expression"/>
    <property type="evidence" value="ECO:0007669"/>
    <property type="project" value="UniProtKB-ARBA"/>
</dbReference>
<proteinExistence type="inferred from homology"/>
<dbReference type="Gene3D" id="3.30.1370.10">
    <property type="entry name" value="K Homology domain, type 1"/>
    <property type="match status" value="1"/>
</dbReference>
<dbReference type="Pfam" id="PF22985">
    <property type="entry name" value="KH_BICC1"/>
    <property type="match status" value="2"/>
</dbReference>
<feature type="region of interest" description="Disordered" evidence="4">
    <location>
        <begin position="517"/>
        <end position="571"/>
    </location>
</feature>
<organism evidence="6 7">
    <name type="scientific">Scylla paramamosain</name>
    <name type="common">Mud crab</name>
    <dbReference type="NCBI Taxonomy" id="85552"/>
    <lineage>
        <taxon>Eukaryota</taxon>
        <taxon>Metazoa</taxon>
        <taxon>Ecdysozoa</taxon>
        <taxon>Arthropoda</taxon>
        <taxon>Crustacea</taxon>
        <taxon>Multicrustacea</taxon>
        <taxon>Malacostraca</taxon>
        <taxon>Eumalacostraca</taxon>
        <taxon>Eucarida</taxon>
        <taxon>Decapoda</taxon>
        <taxon>Pleocyemata</taxon>
        <taxon>Brachyura</taxon>
        <taxon>Eubrachyura</taxon>
        <taxon>Portunoidea</taxon>
        <taxon>Portunidae</taxon>
        <taxon>Portuninae</taxon>
        <taxon>Scylla</taxon>
    </lineage>
</organism>
<reference evidence="6 7" key="1">
    <citation type="submission" date="2023-03" db="EMBL/GenBank/DDBJ databases">
        <title>High-quality genome of Scylla paramamosain provides insights in environmental adaptation.</title>
        <authorList>
            <person name="Zhang L."/>
        </authorList>
    </citation>
    <scope>NUCLEOTIDE SEQUENCE [LARGE SCALE GENOMIC DNA]</scope>
    <source>
        <strain evidence="6">LZ_2023a</strain>
        <tissue evidence="6">Muscle</tissue>
    </source>
</reference>
<feature type="compositionally biased region" description="Low complexity" evidence="4">
    <location>
        <begin position="519"/>
        <end position="533"/>
    </location>
</feature>
<feature type="compositionally biased region" description="Polar residues" evidence="4">
    <location>
        <begin position="547"/>
        <end position="556"/>
    </location>
</feature>
<dbReference type="InterPro" id="IPR036612">
    <property type="entry name" value="KH_dom_type_1_sf"/>
</dbReference>
<dbReference type="SUPFAM" id="SSF54791">
    <property type="entry name" value="Eukaryotic type KH-domain (KH-domain type I)"/>
    <property type="match status" value="2"/>
</dbReference>
<dbReference type="SMART" id="SM00322">
    <property type="entry name" value="KH"/>
    <property type="match status" value="2"/>
</dbReference>
<keyword evidence="3" id="KW-0694">RNA-binding</keyword>
<comment type="similarity">
    <text evidence="1">Belongs to the BicC family.</text>
</comment>
<evidence type="ECO:0000256" key="2">
    <source>
        <dbReference type="ARBA" id="ARBA00022737"/>
    </source>
</evidence>
<dbReference type="Gene3D" id="3.30.310.270">
    <property type="match status" value="1"/>
</dbReference>
<feature type="region of interest" description="Disordered" evidence="4">
    <location>
        <begin position="673"/>
        <end position="692"/>
    </location>
</feature>
<evidence type="ECO:0000259" key="5">
    <source>
        <dbReference type="PROSITE" id="PS50105"/>
    </source>
</evidence>
<keyword evidence="7" id="KW-1185">Reference proteome</keyword>
<evidence type="ECO:0000256" key="3">
    <source>
        <dbReference type="PROSITE-ProRule" id="PRU00117"/>
    </source>
</evidence>
<protein>
    <recommendedName>
        <fullName evidence="5">SAM domain-containing protein</fullName>
    </recommendedName>
</protein>
<dbReference type="Proteomes" id="UP001487740">
    <property type="component" value="Unassembled WGS sequence"/>
</dbReference>
<keyword evidence="2" id="KW-0677">Repeat</keyword>
<accession>A0AAW0UAI1</accession>
<dbReference type="PANTHER" id="PTHR10627">
    <property type="entry name" value="SCP160"/>
    <property type="match status" value="1"/>
</dbReference>
<dbReference type="Gene3D" id="1.10.150.50">
    <property type="entry name" value="Transcription Factor, Ets-1"/>
    <property type="match status" value="1"/>
</dbReference>
<feature type="compositionally biased region" description="Low complexity" evidence="4">
    <location>
        <begin position="394"/>
        <end position="409"/>
    </location>
</feature>
<evidence type="ECO:0000256" key="1">
    <source>
        <dbReference type="ARBA" id="ARBA00007662"/>
    </source>
</evidence>
<dbReference type="Pfam" id="PF00013">
    <property type="entry name" value="KH_1"/>
    <property type="match status" value="2"/>
</dbReference>
<dbReference type="SUPFAM" id="SSF47769">
    <property type="entry name" value="SAM/Pointed domain"/>
    <property type="match status" value="1"/>
</dbReference>
<dbReference type="InterPro" id="IPR004087">
    <property type="entry name" value="KH_dom"/>
</dbReference>
<sequence>MDAWAGDIEIHLPPEDEEDPHVRVVGSAEAVRAASSLVRQELDPPNKVTMKMDVPWTHHSHIIGKGGNTIQPVVKKTGVSIHFPDGNKSNEVKKSNQVSINSRGEDLHGLEEARQAIRNLTPLIFTFTLSSSVQFVSVVDANMLVLHVQNAYNVQVELRATEDLTLVGTVRGSEWDAPRVKEATNCILQAYCNTLSAQVPIQMAVEVSPQHHSFILGRNNDNIKRIMHRTSTKISFPDWNDPTLSPLKKSTVTISGALENVYLARQNIIGSLPLVLMFDLLPGSTMEMPEVAQMMQVLDVQIVMKSCRMDGRRPVVVKGAERNAVYNVYEAWRMLCKVGVSAPKARIPTSYHIPEASSSFHAMNSDLGLGQWVGGGSEGSSPLPSPTSTPTPTPLHHLSSTSLWGGLPTSTTPPPLLPLVSRSLQLDPICHTSTNLYSGSVFRNGYNNNNINNILNNNKNNTKNMLGGVSMRNSGYLRNDNCILPKDPTSGSGGGGGGGINLDSLVKSMKGIEVTNGDLSCGSSSNSGSTLSSPAHSPRDASPDQVLGSSSSTTASPHFPDTSPQPPSGIDALSALLKDLDRRAPGCEKKHMERVAAQKMTTLSDYSSKKVEAARAMKQDVGSTPRTPTSSWSGYGFSKSMPGFMIRQKLQEVKEARQNGVGGGGGLEEWGEAWPQQQDGSGSNGMTSFSSSSTASPTVTSLKYHNGISQFALSDKCLPSLTPRPPINLSASNFMDCVLPRSRDRDTLHTTTSSASSLHSSSQGLDITTILTDLQLPQYIDVFLGQEVDLKMFLSLEDYELKELGITIFGHRKRILMAIKDLSSKSSLFLGGAPRQDSTTTSSSSSSTWD</sequence>
<dbReference type="CDD" id="cd22422">
    <property type="entry name" value="KH-I_BICC1_rpt3"/>
    <property type="match status" value="1"/>
</dbReference>
<evidence type="ECO:0000256" key="4">
    <source>
        <dbReference type="SAM" id="MobiDB-lite"/>
    </source>
</evidence>
<feature type="compositionally biased region" description="Low complexity" evidence="4">
    <location>
        <begin position="680"/>
        <end position="692"/>
    </location>
</feature>
<dbReference type="PANTHER" id="PTHR10627:SF69">
    <property type="entry name" value="PROTEIN BICAUDAL C"/>
    <property type="match status" value="1"/>
</dbReference>
<dbReference type="InterPro" id="IPR013761">
    <property type="entry name" value="SAM/pointed_sf"/>
</dbReference>
<dbReference type="GO" id="GO:0003723">
    <property type="term" value="F:RNA binding"/>
    <property type="evidence" value="ECO:0007669"/>
    <property type="project" value="UniProtKB-UniRule"/>
</dbReference>
<name>A0AAW0UAI1_SCYPA</name>
<feature type="domain" description="SAM" evidence="5">
    <location>
        <begin position="766"/>
        <end position="825"/>
    </location>
</feature>
<dbReference type="SMART" id="SM00454">
    <property type="entry name" value="SAM"/>
    <property type="match status" value="1"/>
</dbReference>
<dbReference type="Pfam" id="PF00536">
    <property type="entry name" value="SAM_1"/>
    <property type="match status" value="1"/>
</dbReference>
<dbReference type="PROSITE" id="PS50084">
    <property type="entry name" value="KH_TYPE_1"/>
    <property type="match status" value="2"/>
</dbReference>
<feature type="compositionally biased region" description="Pro residues" evidence="4">
    <location>
        <begin position="383"/>
        <end position="393"/>
    </location>
</feature>
<dbReference type="InterPro" id="IPR004088">
    <property type="entry name" value="KH_dom_type_1"/>
</dbReference>
<dbReference type="AlphaFoldDB" id="A0AAW0UAI1"/>
<dbReference type="GO" id="GO:0005737">
    <property type="term" value="C:cytoplasm"/>
    <property type="evidence" value="ECO:0007669"/>
    <property type="project" value="TreeGrafter"/>
</dbReference>
<dbReference type="InterPro" id="IPR047553">
    <property type="entry name" value="BICC1_KH-I_rpt3"/>
</dbReference>
<dbReference type="EMBL" id="JARAKH010000014">
    <property type="protein sequence ID" value="KAK8397108.1"/>
    <property type="molecule type" value="Genomic_DNA"/>
</dbReference>
<evidence type="ECO:0000313" key="7">
    <source>
        <dbReference type="Proteomes" id="UP001487740"/>
    </source>
</evidence>
<evidence type="ECO:0000313" key="6">
    <source>
        <dbReference type="EMBL" id="KAK8397108.1"/>
    </source>
</evidence>
<dbReference type="InterPro" id="IPR054727">
    <property type="entry name" value="BICC1_KH"/>
</dbReference>
<dbReference type="PROSITE" id="PS50105">
    <property type="entry name" value="SAM_DOMAIN"/>
    <property type="match status" value="1"/>
</dbReference>
<dbReference type="InterPro" id="IPR001660">
    <property type="entry name" value="SAM"/>
</dbReference>
<gene>
    <name evidence="6" type="ORF">O3P69_004646</name>
</gene>
<comment type="caution">
    <text evidence="6">The sequence shown here is derived from an EMBL/GenBank/DDBJ whole genome shotgun (WGS) entry which is preliminary data.</text>
</comment>